<protein>
    <submittedName>
        <fullName evidence="3">Indolepyruvate oxidoreductase subunit beta</fullName>
    </submittedName>
</protein>
<dbReference type="EMBL" id="CP087714">
    <property type="protein sequence ID" value="XAT63641.1"/>
    <property type="molecule type" value="Genomic_DNA"/>
</dbReference>
<organism evidence="3 4">
    <name type="scientific">Geoglobus acetivorans</name>
    <dbReference type="NCBI Taxonomy" id="565033"/>
    <lineage>
        <taxon>Archaea</taxon>
        <taxon>Methanobacteriati</taxon>
        <taxon>Methanobacteriota</taxon>
        <taxon>Archaeoglobi</taxon>
        <taxon>Archaeoglobales</taxon>
        <taxon>Archaeoglobaceae</taxon>
        <taxon>Geoglobus</taxon>
    </lineage>
</organism>
<dbReference type="PANTHER" id="PTHR43854:SF1">
    <property type="entry name" value="INDOLEPYRUVATE OXIDOREDUCTASE SUBUNIT IORB"/>
    <property type="match status" value="1"/>
</dbReference>
<dbReference type="Pfam" id="PF01558">
    <property type="entry name" value="POR"/>
    <property type="match status" value="1"/>
</dbReference>
<dbReference type="InterPro" id="IPR052198">
    <property type="entry name" value="IorB_Oxidoreductase"/>
</dbReference>
<name>A0ABZ3H4U0_GEOAI</name>
<dbReference type="PANTHER" id="PTHR43854">
    <property type="entry name" value="INDOLEPYRUVATE OXIDOREDUCTASE SUBUNIT IORB"/>
    <property type="match status" value="1"/>
</dbReference>
<evidence type="ECO:0000313" key="4">
    <source>
        <dbReference type="Proteomes" id="UP001492541"/>
    </source>
</evidence>
<accession>A0ABZ3H4U0</accession>
<evidence type="ECO:0000256" key="1">
    <source>
        <dbReference type="ARBA" id="ARBA00023002"/>
    </source>
</evidence>
<gene>
    <name evidence="3" type="ORF">LPQ35_10340</name>
</gene>
<evidence type="ECO:0000259" key="2">
    <source>
        <dbReference type="Pfam" id="PF01558"/>
    </source>
</evidence>
<dbReference type="InterPro" id="IPR002869">
    <property type="entry name" value="Pyrv_flavodox_OxRed_cen"/>
</dbReference>
<dbReference type="InterPro" id="IPR019752">
    <property type="entry name" value="Pyrv/ketoisovalerate_OxRed_cat"/>
</dbReference>
<dbReference type="GeneID" id="90450097"/>
<reference evidence="3 4" key="1">
    <citation type="submission" date="2021-11" db="EMBL/GenBank/DDBJ databases">
        <title>Whole genome of Geoglobus acetivorans.</title>
        <authorList>
            <person name="Liu D."/>
        </authorList>
    </citation>
    <scope>NUCLEOTIDE SEQUENCE [LARGE SCALE GENOMIC DNA]</scope>
    <source>
        <strain evidence="3 4">SBH6</strain>
    </source>
</reference>
<sequence length="196" mass="21187">MNVVNILLVGVGGQGILTTSGILARSALKAGLNVVTAETHGMAQRGGSVEVHVRIGDAESPLIPIGSAHYLIALEPSEALRYIQYANRDTTLIVNDRPIIPPSVSQGISSYPDIKKTYEKLKEYSERIELVPASKIAEEVAGTVQATNVVVLGMLSKLADLPFSYEIIERAMKDVLPERLHEANVKALKAGYDYFS</sequence>
<dbReference type="RefSeq" id="WP_193807136.1">
    <property type="nucleotide sequence ID" value="NZ_CP087714.1"/>
</dbReference>
<keyword evidence="1" id="KW-0560">Oxidoreductase</keyword>
<dbReference type="Proteomes" id="UP001492541">
    <property type="component" value="Chromosome"/>
</dbReference>
<feature type="domain" description="Pyruvate/ketoisovalerate oxidoreductase catalytic" evidence="2">
    <location>
        <begin position="12"/>
        <end position="193"/>
    </location>
</feature>
<keyword evidence="4" id="KW-1185">Reference proteome</keyword>
<evidence type="ECO:0000313" key="3">
    <source>
        <dbReference type="EMBL" id="XAT63641.1"/>
    </source>
</evidence>
<dbReference type="Gene3D" id="3.40.920.10">
    <property type="entry name" value="Pyruvate-ferredoxin oxidoreductase, PFOR, domain III"/>
    <property type="match status" value="1"/>
</dbReference>
<dbReference type="SUPFAM" id="SSF53323">
    <property type="entry name" value="Pyruvate-ferredoxin oxidoreductase, PFOR, domain III"/>
    <property type="match status" value="1"/>
</dbReference>
<proteinExistence type="predicted"/>